<accession>A0A091BH98</accession>
<dbReference type="Gene3D" id="1.10.8.60">
    <property type="match status" value="1"/>
</dbReference>
<dbReference type="InterPro" id="IPR002197">
    <property type="entry name" value="HTH_Fis"/>
</dbReference>
<dbReference type="Gene3D" id="3.40.50.2300">
    <property type="match status" value="1"/>
</dbReference>
<dbReference type="InterPro" id="IPR001789">
    <property type="entry name" value="Sig_transdc_resp-reg_receiver"/>
</dbReference>
<proteinExistence type="predicted"/>
<evidence type="ECO:0000313" key="10">
    <source>
        <dbReference type="Proteomes" id="UP000029391"/>
    </source>
</evidence>
<comment type="caution">
    <text evidence="9">The sequence shown here is derived from an EMBL/GenBank/DDBJ whole genome shotgun (WGS) entry which is preliminary data.</text>
</comment>
<keyword evidence="4" id="KW-0238">DNA-binding</keyword>
<dbReference type="GO" id="GO:0000160">
    <property type="term" value="P:phosphorelay signal transduction system"/>
    <property type="evidence" value="ECO:0007669"/>
    <property type="project" value="InterPro"/>
</dbReference>
<keyword evidence="2" id="KW-0067">ATP-binding</keyword>
<dbReference type="PANTHER" id="PTHR32071:SF117">
    <property type="entry name" value="PTS-DEPENDENT DIHYDROXYACETONE KINASE OPERON REGULATORY PROTEIN-RELATED"/>
    <property type="match status" value="1"/>
</dbReference>
<dbReference type="GO" id="GO:0043565">
    <property type="term" value="F:sequence-specific DNA binding"/>
    <property type="evidence" value="ECO:0007669"/>
    <property type="project" value="InterPro"/>
</dbReference>
<dbReference type="Pfam" id="PF00158">
    <property type="entry name" value="Sigma54_activat"/>
    <property type="match status" value="1"/>
</dbReference>
<feature type="domain" description="Sigma-54 factor interaction" evidence="7">
    <location>
        <begin position="139"/>
        <end position="366"/>
    </location>
</feature>
<evidence type="ECO:0000256" key="2">
    <source>
        <dbReference type="ARBA" id="ARBA00022840"/>
    </source>
</evidence>
<keyword evidence="10" id="KW-1185">Reference proteome</keyword>
<dbReference type="FunFam" id="3.40.50.300:FF:000006">
    <property type="entry name" value="DNA-binding transcriptional regulator NtrC"/>
    <property type="match status" value="1"/>
</dbReference>
<keyword evidence="6" id="KW-0597">Phosphoprotein</keyword>
<evidence type="ECO:0008006" key="11">
    <source>
        <dbReference type="Google" id="ProtNLM"/>
    </source>
</evidence>
<reference evidence="9 10" key="1">
    <citation type="submission" date="2013-09" db="EMBL/GenBank/DDBJ databases">
        <title>Genome sequencing of Arenimonas composti.</title>
        <authorList>
            <person name="Chen F."/>
            <person name="Wang G."/>
        </authorList>
    </citation>
    <scope>NUCLEOTIDE SEQUENCE [LARGE SCALE GENOMIC DNA]</scope>
    <source>
        <strain evidence="9 10">TR7-09</strain>
    </source>
</reference>
<evidence type="ECO:0000256" key="6">
    <source>
        <dbReference type="PROSITE-ProRule" id="PRU00169"/>
    </source>
</evidence>
<dbReference type="EMBL" id="AWXU01000022">
    <property type="protein sequence ID" value="KFN50164.1"/>
    <property type="molecule type" value="Genomic_DNA"/>
</dbReference>
<dbReference type="Pfam" id="PF25601">
    <property type="entry name" value="AAA_lid_14"/>
    <property type="match status" value="1"/>
</dbReference>
<dbReference type="SUPFAM" id="SSF46689">
    <property type="entry name" value="Homeodomain-like"/>
    <property type="match status" value="1"/>
</dbReference>
<evidence type="ECO:0000259" key="8">
    <source>
        <dbReference type="PROSITE" id="PS50110"/>
    </source>
</evidence>
<name>A0A091BH98_9GAMM</name>
<dbReference type="Pfam" id="PF02954">
    <property type="entry name" value="HTH_8"/>
    <property type="match status" value="1"/>
</dbReference>
<evidence type="ECO:0000313" key="9">
    <source>
        <dbReference type="EMBL" id="KFN50164.1"/>
    </source>
</evidence>
<keyword evidence="5" id="KW-0804">Transcription</keyword>
<keyword evidence="1" id="KW-0547">Nucleotide-binding</keyword>
<dbReference type="PROSITE" id="PS50110">
    <property type="entry name" value="RESPONSE_REGULATORY"/>
    <property type="match status" value="1"/>
</dbReference>
<dbReference type="GO" id="GO:0005524">
    <property type="term" value="F:ATP binding"/>
    <property type="evidence" value="ECO:0007669"/>
    <property type="project" value="UniProtKB-KW"/>
</dbReference>
<dbReference type="InterPro" id="IPR002078">
    <property type="entry name" value="Sigma_54_int"/>
</dbReference>
<dbReference type="PROSITE" id="PS00675">
    <property type="entry name" value="SIGMA54_INTERACT_1"/>
    <property type="match status" value="1"/>
</dbReference>
<dbReference type="PROSITE" id="PS00688">
    <property type="entry name" value="SIGMA54_INTERACT_3"/>
    <property type="match status" value="1"/>
</dbReference>
<dbReference type="InterPro" id="IPR025662">
    <property type="entry name" value="Sigma_54_int_dom_ATP-bd_1"/>
</dbReference>
<dbReference type="SUPFAM" id="SSF52172">
    <property type="entry name" value="CheY-like"/>
    <property type="match status" value="1"/>
</dbReference>
<gene>
    <name evidence="9" type="ORF">P873_07965</name>
</gene>
<evidence type="ECO:0000259" key="7">
    <source>
        <dbReference type="PROSITE" id="PS50045"/>
    </source>
</evidence>
<dbReference type="Proteomes" id="UP000029391">
    <property type="component" value="Unassembled WGS sequence"/>
</dbReference>
<dbReference type="Gene3D" id="1.10.10.60">
    <property type="entry name" value="Homeodomain-like"/>
    <property type="match status" value="1"/>
</dbReference>
<dbReference type="STRING" id="1121013.GCA_000426365_01787"/>
<feature type="domain" description="Response regulatory" evidence="8">
    <location>
        <begin position="10"/>
        <end position="122"/>
    </location>
</feature>
<dbReference type="InterPro" id="IPR027417">
    <property type="entry name" value="P-loop_NTPase"/>
</dbReference>
<sequence>MAIVTTPAPTLFILDDDVGFVHAAAELARAHGWEITIAGTLEQARARLASAQFDLALLDLNLPDGDGLALIDAIDLGRTQVVLCTGRPTVDSALKALRVHVADYLVKPLHASQFTALLDTAARRRPATACAPGRDWHGIAGESKAIRELRRQVQRVAPTDAAVFVEGESGTGKELVAGAIHAESGRRGAFVAINCGAVPADLLATELFGHERGSFTGATGRHIGVFEQAQGGTLFLDEITEMPAKLQVHLLRALESRRIRRVGGSDDIAVDVRIVSATNRPFADAIREGRLREDLYYRLAEFPLAVPPLRERPDDILLIADVFLQRLNARHDVCRRLSQDGAERLLRHGWPGNVRELKNVLQRAFILAEDELVTPVPGAGATDAPLAETQGTITFAVGTPMHEIERRMLFKTLAYFDNNKARAAQALGITTKTIYNRLHAYRSAGIPVTEGEPAGARRGTDHDEA</sequence>
<dbReference type="SMART" id="SM00382">
    <property type="entry name" value="AAA"/>
    <property type="match status" value="1"/>
</dbReference>
<keyword evidence="3" id="KW-0805">Transcription regulation</keyword>
<evidence type="ECO:0000256" key="3">
    <source>
        <dbReference type="ARBA" id="ARBA00023015"/>
    </source>
</evidence>
<dbReference type="Gene3D" id="3.40.50.300">
    <property type="entry name" value="P-loop containing nucleotide triphosphate hydrolases"/>
    <property type="match status" value="1"/>
</dbReference>
<dbReference type="InterPro" id="IPR058031">
    <property type="entry name" value="AAA_lid_NorR"/>
</dbReference>
<dbReference type="PROSITE" id="PS50045">
    <property type="entry name" value="SIGMA54_INTERACT_4"/>
    <property type="match status" value="1"/>
</dbReference>
<feature type="modified residue" description="4-aspartylphosphate" evidence="6">
    <location>
        <position position="59"/>
    </location>
</feature>
<dbReference type="PANTHER" id="PTHR32071">
    <property type="entry name" value="TRANSCRIPTIONAL REGULATORY PROTEIN"/>
    <property type="match status" value="1"/>
</dbReference>
<dbReference type="CDD" id="cd00156">
    <property type="entry name" value="REC"/>
    <property type="match status" value="1"/>
</dbReference>
<dbReference type="PROSITE" id="PS00676">
    <property type="entry name" value="SIGMA54_INTERACT_2"/>
    <property type="match status" value="1"/>
</dbReference>
<dbReference type="CDD" id="cd00009">
    <property type="entry name" value="AAA"/>
    <property type="match status" value="1"/>
</dbReference>
<dbReference type="SMART" id="SM00448">
    <property type="entry name" value="REC"/>
    <property type="match status" value="1"/>
</dbReference>
<dbReference type="InterPro" id="IPR025944">
    <property type="entry name" value="Sigma_54_int_dom_CS"/>
</dbReference>
<dbReference type="AlphaFoldDB" id="A0A091BH98"/>
<dbReference type="SUPFAM" id="SSF52540">
    <property type="entry name" value="P-loop containing nucleoside triphosphate hydrolases"/>
    <property type="match status" value="1"/>
</dbReference>
<evidence type="ECO:0000256" key="5">
    <source>
        <dbReference type="ARBA" id="ARBA00023163"/>
    </source>
</evidence>
<dbReference type="Pfam" id="PF00072">
    <property type="entry name" value="Response_reg"/>
    <property type="match status" value="1"/>
</dbReference>
<evidence type="ECO:0000256" key="1">
    <source>
        <dbReference type="ARBA" id="ARBA00022741"/>
    </source>
</evidence>
<protein>
    <recommendedName>
        <fullName evidence="11">Fis family transcriptional regulator</fullName>
    </recommendedName>
</protein>
<dbReference type="InterPro" id="IPR011006">
    <property type="entry name" value="CheY-like_superfamily"/>
</dbReference>
<dbReference type="GO" id="GO:0006355">
    <property type="term" value="P:regulation of DNA-templated transcription"/>
    <property type="evidence" value="ECO:0007669"/>
    <property type="project" value="InterPro"/>
</dbReference>
<organism evidence="9 10">
    <name type="scientific">Arenimonas composti TR7-09 = DSM 18010</name>
    <dbReference type="NCBI Taxonomy" id="1121013"/>
    <lineage>
        <taxon>Bacteria</taxon>
        <taxon>Pseudomonadati</taxon>
        <taxon>Pseudomonadota</taxon>
        <taxon>Gammaproteobacteria</taxon>
        <taxon>Lysobacterales</taxon>
        <taxon>Lysobacteraceae</taxon>
        <taxon>Arenimonas</taxon>
    </lineage>
</organism>
<dbReference type="InterPro" id="IPR009057">
    <property type="entry name" value="Homeodomain-like_sf"/>
</dbReference>
<dbReference type="eggNOG" id="COG2204">
    <property type="taxonomic scope" value="Bacteria"/>
</dbReference>
<dbReference type="InterPro" id="IPR025943">
    <property type="entry name" value="Sigma_54_int_dom_ATP-bd_2"/>
</dbReference>
<dbReference type="InterPro" id="IPR003593">
    <property type="entry name" value="AAA+_ATPase"/>
</dbReference>
<evidence type="ECO:0000256" key="4">
    <source>
        <dbReference type="ARBA" id="ARBA00023125"/>
    </source>
</evidence>